<accession>A0A7C8IWJ5</accession>
<comment type="subcellular location">
    <subcellularLocation>
        <location evidence="1">Membrane</location>
        <topology evidence="1">Multi-pass membrane protein</topology>
    </subcellularLocation>
</comment>
<dbReference type="InParanoid" id="A0A7C8IWJ5"/>
<keyword evidence="2 6" id="KW-0812">Transmembrane</keyword>
<evidence type="ECO:0000256" key="3">
    <source>
        <dbReference type="ARBA" id="ARBA00022989"/>
    </source>
</evidence>
<dbReference type="PANTHER" id="PTHR33048">
    <property type="entry name" value="PTH11-LIKE INTEGRAL MEMBRANE PROTEIN (AFU_ORTHOLOGUE AFUA_5G11245)"/>
    <property type="match status" value="1"/>
</dbReference>
<keyword evidence="9" id="KW-1185">Reference proteome</keyword>
<dbReference type="AlphaFoldDB" id="A0A7C8IWJ5"/>
<dbReference type="Pfam" id="PF20684">
    <property type="entry name" value="Fung_rhodopsin"/>
    <property type="match status" value="1"/>
</dbReference>
<evidence type="ECO:0000256" key="2">
    <source>
        <dbReference type="ARBA" id="ARBA00022692"/>
    </source>
</evidence>
<evidence type="ECO:0000313" key="9">
    <source>
        <dbReference type="Proteomes" id="UP000481858"/>
    </source>
</evidence>
<feature type="transmembrane region" description="Helical" evidence="6">
    <location>
        <begin position="143"/>
        <end position="166"/>
    </location>
</feature>
<organism evidence="8 9">
    <name type="scientific">Xylaria multiplex</name>
    <dbReference type="NCBI Taxonomy" id="323545"/>
    <lineage>
        <taxon>Eukaryota</taxon>
        <taxon>Fungi</taxon>
        <taxon>Dikarya</taxon>
        <taxon>Ascomycota</taxon>
        <taxon>Pezizomycotina</taxon>
        <taxon>Sordariomycetes</taxon>
        <taxon>Xylariomycetidae</taxon>
        <taxon>Xylariales</taxon>
        <taxon>Xylariaceae</taxon>
        <taxon>Xylaria</taxon>
    </lineage>
</organism>
<evidence type="ECO:0000256" key="4">
    <source>
        <dbReference type="ARBA" id="ARBA00023136"/>
    </source>
</evidence>
<dbReference type="Proteomes" id="UP000481858">
    <property type="component" value="Unassembled WGS sequence"/>
</dbReference>
<feature type="transmembrane region" description="Helical" evidence="6">
    <location>
        <begin position="7"/>
        <end position="27"/>
    </location>
</feature>
<name>A0A7C8IWJ5_9PEZI</name>
<dbReference type="InterPro" id="IPR052337">
    <property type="entry name" value="SAT4-like"/>
</dbReference>
<dbReference type="PANTHER" id="PTHR33048:SF57">
    <property type="entry name" value="INTEGRAL MEMBRANE PROTEIN-RELATED"/>
    <property type="match status" value="1"/>
</dbReference>
<keyword evidence="3 6" id="KW-1133">Transmembrane helix</keyword>
<dbReference type="GO" id="GO:0016020">
    <property type="term" value="C:membrane"/>
    <property type="evidence" value="ECO:0007669"/>
    <property type="project" value="UniProtKB-SubCell"/>
</dbReference>
<feature type="domain" description="Rhodopsin" evidence="7">
    <location>
        <begin position="27"/>
        <end position="286"/>
    </location>
</feature>
<comment type="similarity">
    <text evidence="5">Belongs to the SAT4 family.</text>
</comment>
<comment type="caution">
    <text evidence="8">The sequence shown here is derived from an EMBL/GenBank/DDBJ whole genome shotgun (WGS) entry which is preliminary data.</text>
</comment>
<gene>
    <name evidence="8" type="ORF">GQX73_g2805</name>
</gene>
<dbReference type="EMBL" id="WUBL01000019">
    <property type="protein sequence ID" value="KAF2970765.1"/>
    <property type="molecule type" value="Genomic_DNA"/>
</dbReference>
<feature type="transmembrane region" description="Helical" evidence="6">
    <location>
        <begin position="218"/>
        <end position="240"/>
    </location>
</feature>
<protein>
    <recommendedName>
        <fullName evidence="7">Rhodopsin domain-containing protein</fullName>
    </recommendedName>
</protein>
<evidence type="ECO:0000259" key="7">
    <source>
        <dbReference type="Pfam" id="PF20684"/>
    </source>
</evidence>
<dbReference type="InterPro" id="IPR049326">
    <property type="entry name" value="Rhodopsin_dom_fungi"/>
</dbReference>
<reference evidence="8 9" key="1">
    <citation type="submission" date="2019-12" db="EMBL/GenBank/DDBJ databases">
        <title>Draft genome sequence of the ascomycete Xylaria multiplex DSM 110363.</title>
        <authorList>
            <person name="Buettner E."/>
            <person name="Kellner H."/>
        </authorList>
    </citation>
    <scope>NUCLEOTIDE SEQUENCE [LARGE SCALE GENOMIC DNA]</scope>
    <source>
        <strain evidence="8 9">DSM 110363</strain>
    </source>
</reference>
<evidence type="ECO:0000313" key="8">
    <source>
        <dbReference type="EMBL" id="KAF2970765.1"/>
    </source>
</evidence>
<evidence type="ECO:0000256" key="1">
    <source>
        <dbReference type="ARBA" id="ARBA00004141"/>
    </source>
</evidence>
<feature type="transmembrane region" description="Helical" evidence="6">
    <location>
        <begin position="186"/>
        <end position="206"/>
    </location>
</feature>
<dbReference type="OrthoDB" id="3934549at2759"/>
<evidence type="ECO:0000256" key="5">
    <source>
        <dbReference type="ARBA" id="ARBA00038359"/>
    </source>
</evidence>
<sequence>MGISIQGAHVVIVAFITTPLAIVALGLRLWSRRLQKVALGFNDYMAIQAMIFAAATVSVVLAGKIFLSRAFPIPLTNRALDVFIGATGAHMAEIQATEPGVFTLFITLFIPAQILWAVANTSVKLSILSLYTILFPGQLFRRICYATMAISVAYFISVFLGAFLLCQPVQYNWNKTIPNGKCYNQGIAYLLSGIANLLIDAFIVVLPMRKLYRLQVPFTKRIVIGAMFGLGALICIFSLLRIISVLSWDLTDSTYTGSGVAAYSILEPTLGVVNACLPLTRPALKKLLENSSSGWAGKSLRYYGSSSTEANVTSTNGNPDHQHQFRRLEDNIPLTDVRPTNSQHCPL</sequence>
<feature type="transmembrane region" description="Helical" evidence="6">
    <location>
        <begin position="47"/>
        <end position="67"/>
    </location>
</feature>
<evidence type="ECO:0000256" key="6">
    <source>
        <dbReference type="SAM" id="Phobius"/>
    </source>
</evidence>
<proteinExistence type="inferred from homology"/>
<keyword evidence="4 6" id="KW-0472">Membrane</keyword>
<feature type="transmembrane region" description="Helical" evidence="6">
    <location>
        <begin position="102"/>
        <end position="123"/>
    </location>
</feature>